<dbReference type="VEuPathDB" id="TriTrypDB:ADEAN_000962800"/>
<dbReference type="InterPro" id="IPR050697">
    <property type="entry name" value="Adenylyl/Guanylyl_Cyclase_3/4"/>
</dbReference>
<feature type="domain" description="Guanylate cyclase" evidence="1">
    <location>
        <begin position="130"/>
        <end position="268"/>
    </location>
</feature>
<dbReference type="InterPro" id="IPR029787">
    <property type="entry name" value="Nucleotide_cyclase"/>
</dbReference>
<name>A0A7G2CRU4_9TRYP</name>
<dbReference type="Gene3D" id="3.30.70.1230">
    <property type="entry name" value="Nucleotide cyclase"/>
    <property type="match status" value="1"/>
</dbReference>
<dbReference type="InterPro" id="IPR001054">
    <property type="entry name" value="A/G_cyclase"/>
</dbReference>
<dbReference type="PANTHER" id="PTHR43081">
    <property type="entry name" value="ADENYLATE CYCLASE, TERMINAL-DIFFERENTIATION SPECIFIC-RELATED"/>
    <property type="match status" value="1"/>
</dbReference>
<dbReference type="GO" id="GO:0009190">
    <property type="term" value="P:cyclic nucleotide biosynthetic process"/>
    <property type="evidence" value="ECO:0007669"/>
    <property type="project" value="InterPro"/>
</dbReference>
<dbReference type="SMART" id="SM00044">
    <property type="entry name" value="CYCc"/>
    <property type="match status" value="1"/>
</dbReference>
<proteinExistence type="predicted"/>
<reference evidence="2 3" key="1">
    <citation type="submission" date="2020-08" db="EMBL/GenBank/DDBJ databases">
        <authorList>
            <person name="Newling K."/>
            <person name="Davey J."/>
            <person name="Forrester S."/>
        </authorList>
    </citation>
    <scope>NUCLEOTIDE SEQUENCE [LARGE SCALE GENOMIC DNA]</scope>
    <source>
        <strain evidence="3">Crithidia deanei Carvalho (ATCC PRA-265)</strain>
    </source>
</reference>
<evidence type="ECO:0000259" key="1">
    <source>
        <dbReference type="PROSITE" id="PS50125"/>
    </source>
</evidence>
<evidence type="ECO:0000313" key="2">
    <source>
        <dbReference type="EMBL" id="CAD2222089.1"/>
    </source>
</evidence>
<dbReference type="GO" id="GO:0020037">
    <property type="term" value="F:heme binding"/>
    <property type="evidence" value="ECO:0007669"/>
    <property type="project" value="InterPro"/>
</dbReference>
<protein>
    <submittedName>
        <fullName evidence="2">Adenylate and Guanylate cyclase catalytic domain containing protein, putative</fullName>
    </submittedName>
</protein>
<dbReference type="EMBL" id="LR877168">
    <property type="protein sequence ID" value="CAD2222089.1"/>
    <property type="molecule type" value="Genomic_DNA"/>
</dbReference>
<dbReference type="PANTHER" id="PTHR43081:SF1">
    <property type="entry name" value="ADENYLATE CYCLASE, TERMINAL-DIFFERENTIATION SPECIFIC"/>
    <property type="match status" value="1"/>
</dbReference>
<dbReference type="AlphaFoldDB" id="A0A7G2CRU4"/>
<gene>
    <name evidence="2" type="ORF">ADEAN_000962800</name>
</gene>
<dbReference type="Pfam" id="PF00211">
    <property type="entry name" value="Guanylate_cyc"/>
    <property type="match status" value="1"/>
</dbReference>
<dbReference type="GO" id="GO:0019825">
    <property type="term" value="F:oxygen binding"/>
    <property type="evidence" value="ECO:0007669"/>
    <property type="project" value="InterPro"/>
</dbReference>
<accession>A0A7G2CRU4</accession>
<dbReference type="PROSITE" id="PS50125">
    <property type="entry name" value="GUANYLATE_CYCLASE_2"/>
    <property type="match status" value="1"/>
</dbReference>
<evidence type="ECO:0000313" key="3">
    <source>
        <dbReference type="Proteomes" id="UP000515908"/>
    </source>
</evidence>
<dbReference type="SUPFAM" id="SSF46458">
    <property type="entry name" value="Globin-like"/>
    <property type="match status" value="1"/>
</dbReference>
<sequence>MIENGVTEDPSLERFRATFSSRRACERLFSSLLQIAENSDNKTENEAYMRELGGRHAAYMVNRQVLESFENPFLLACERFLKTEDKWHDTNKGHLKYFYSMIVDNISAGMDTGKNSGENKRAPTGSEPFCLLFTDIESSTNLWQRFPNIMREAVEQHHRIIRGIIHEYGGYEVKTAGDSFIIAARDVLVGLKIAVGIQLELMRHLPIVEGFEMLEEVQGGGDPEAWSNQTFRVRIGIEHCTQATATYDTIHRRYDYYGPSVNQCARIEAAAAGGQILMSRETFKALKAIPAFHDEPCPADLRDIAGNSPVDERGFDHFVAMCDVGKVKLKGIRKEVHVASVVPMCLAGRAFKIWSSNIDL</sequence>
<organism evidence="2 3">
    <name type="scientific">Angomonas deanei</name>
    <dbReference type="NCBI Taxonomy" id="59799"/>
    <lineage>
        <taxon>Eukaryota</taxon>
        <taxon>Discoba</taxon>
        <taxon>Euglenozoa</taxon>
        <taxon>Kinetoplastea</taxon>
        <taxon>Metakinetoplastina</taxon>
        <taxon>Trypanosomatida</taxon>
        <taxon>Trypanosomatidae</taxon>
        <taxon>Strigomonadinae</taxon>
        <taxon>Angomonas</taxon>
    </lineage>
</organism>
<dbReference type="InterPro" id="IPR009050">
    <property type="entry name" value="Globin-like_sf"/>
</dbReference>
<dbReference type="InterPro" id="IPR012292">
    <property type="entry name" value="Globin/Proto"/>
</dbReference>
<keyword evidence="3" id="KW-1185">Reference proteome</keyword>
<dbReference type="GO" id="GO:0035556">
    <property type="term" value="P:intracellular signal transduction"/>
    <property type="evidence" value="ECO:0007669"/>
    <property type="project" value="InterPro"/>
</dbReference>
<dbReference type="CDD" id="cd07302">
    <property type="entry name" value="CHD"/>
    <property type="match status" value="1"/>
</dbReference>
<dbReference type="Proteomes" id="UP000515908">
    <property type="component" value="Chromosome 24"/>
</dbReference>
<dbReference type="Gene3D" id="1.10.490.10">
    <property type="entry name" value="Globins"/>
    <property type="match status" value="1"/>
</dbReference>
<dbReference type="SUPFAM" id="SSF55073">
    <property type="entry name" value="Nucleotide cyclase"/>
    <property type="match status" value="1"/>
</dbReference>